<organism evidence="5 6">
    <name type="scientific">Oleispira antarctica RB-8</name>
    <dbReference type="NCBI Taxonomy" id="698738"/>
    <lineage>
        <taxon>Bacteria</taxon>
        <taxon>Pseudomonadati</taxon>
        <taxon>Pseudomonadota</taxon>
        <taxon>Gammaproteobacteria</taxon>
        <taxon>Oceanospirillales</taxon>
        <taxon>Oceanospirillaceae</taxon>
        <taxon>Oleispira</taxon>
    </lineage>
</organism>
<reference evidence="5 6" key="1">
    <citation type="journal article" date="2013" name="Nat. Commun.">
        <title>Genome sequence and functional genomic analysis of the oil-degrading bacterium Oleispira antarctica.</title>
        <authorList>
            <person name="Kube M."/>
            <person name="Chernikova T.N."/>
            <person name="Al-Ramahi Y."/>
            <person name="Beloqui A."/>
            <person name="Lopez-Cortez N."/>
            <person name="Guazzaroni M.E."/>
            <person name="Heipieper H.J."/>
            <person name="Klages S."/>
            <person name="Kotsyurbenko O.R."/>
            <person name="Langer I."/>
            <person name="Nechitaylo T.Y."/>
            <person name="Lunsdorf H."/>
            <person name="Fernandez M."/>
            <person name="Juarez S."/>
            <person name="Ciordia S."/>
            <person name="Singer A."/>
            <person name="Kagan O."/>
            <person name="Egorova O."/>
            <person name="Petit P.A."/>
            <person name="Stogios P."/>
            <person name="Kim Y."/>
            <person name="Tchigvintsev A."/>
            <person name="Flick R."/>
            <person name="Denaro R."/>
            <person name="Genovese M."/>
            <person name="Albar J.P."/>
            <person name="Reva O.N."/>
            <person name="Martinez-Gomariz M."/>
            <person name="Tran H."/>
            <person name="Ferrer M."/>
            <person name="Savchenko A."/>
            <person name="Yakunin A.F."/>
            <person name="Yakimov M.M."/>
            <person name="Golyshina O.V."/>
            <person name="Reinhardt R."/>
            <person name="Golyshin P.N."/>
        </authorList>
    </citation>
    <scope>NUCLEOTIDE SEQUENCE [LARGE SCALE GENOMIC DNA]</scope>
</reference>
<dbReference type="SUPFAM" id="SSF52833">
    <property type="entry name" value="Thioredoxin-like"/>
    <property type="match status" value="1"/>
</dbReference>
<keyword evidence="2 4" id="KW-0560">Oxidoreductase</keyword>
<dbReference type="PANTHER" id="PTHR30041:SF4">
    <property type="entry name" value="ARSENATE REDUCTASE"/>
    <property type="match status" value="1"/>
</dbReference>
<dbReference type="STRING" id="698738.OLEAN_C14350"/>
<evidence type="ECO:0000256" key="1">
    <source>
        <dbReference type="ARBA" id="ARBA00007198"/>
    </source>
</evidence>
<evidence type="ECO:0000256" key="3">
    <source>
        <dbReference type="PROSITE-ProRule" id="PRU01282"/>
    </source>
</evidence>
<accession>R4YLH3</accession>
<dbReference type="KEGG" id="oai:OLEAN_C14350"/>
<protein>
    <recommendedName>
        <fullName evidence="4">Arsenate reductase</fullName>
        <ecNumber evidence="4">1.20.4.1</ecNumber>
    </recommendedName>
</protein>
<proteinExistence type="inferred from homology"/>
<name>R4YLH3_OLEAN</name>
<sequence>MDVTIYHNPRCSKSRQTLQLLQEQGVEPTIRLYLENSPSLKELKEVINKLGITPRELLRKGEDAYKENQLSNKDLSDDVLIKAMVEFPKLIERPIVIKGDQAKLGRPPEQVLEIL</sequence>
<dbReference type="GO" id="GO:0008794">
    <property type="term" value="F:arsenate reductase (glutaredoxin) activity"/>
    <property type="evidence" value="ECO:0007669"/>
    <property type="project" value="UniProtKB-UniRule"/>
</dbReference>
<dbReference type="NCBIfam" id="TIGR00014">
    <property type="entry name" value="arsC"/>
    <property type="match status" value="1"/>
</dbReference>
<dbReference type="Pfam" id="PF03960">
    <property type="entry name" value="ArsC"/>
    <property type="match status" value="1"/>
</dbReference>
<dbReference type="InterPro" id="IPR006660">
    <property type="entry name" value="Arsenate_reductase-like"/>
</dbReference>
<dbReference type="EC" id="1.20.4.1" evidence="4"/>
<evidence type="ECO:0000256" key="2">
    <source>
        <dbReference type="ARBA" id="ARBA00023002"/>
    </source>
</evidence>
<evidence type="ECO:0000256" key="4">
    <source>
        <dbReference type="RuleBase" id="RU362029"/>
    </source>
</evidence>
<gene>
    <name evidence="5" type="ORF">OLEAN_C14350</name>
</gene>
<dbReference type="PROSITE" id="PS51353">
    <property type="entry name" value="ARSC"/>
    <property type="match status" value="1"/>
</dbReference>
<dbReference type="CDD" id="cd03034">
    <property type="entry name" value="ArsC_ArsC"/>
    <property type="match status" value="1"/>
</dbReference>
<dbReference type="PROSITE" id="PS51354">
    <property type="entry name" value="GLUTAREDOXIN_2"/>
    <property type="match status" value="1"/>
</dbReference>
<dbReference type="Gene3D" id="3.40.30.10">
    <property type="entry name" value="Glutaredoxin"/>
    <property type="match status" value="1"/>
</dbReference>
<dbReference type="PANTHER" id="PTHR30041">
    <property type="entry name" value="ARSENATE REDUCTASE"/>
    <property type="match status" value="1"/>
</dbReference>
<comment type="similarity">
    <text evidence="1 3 4">Belongs to the ArsC family.</text>
</comment>
<dbReference type="PATRIC" id="fig|698738.3.peg.1485"/>
<evidence type="ECO:0000313" key="5">
    <source>
        <dbReference type="EMBL" id="CCK75611.1"/>
    </source>
</evidence>
<dbReference type="EMBL" id="FO203512">
    <property type="protein sequence ID" value="CCK75611.1"/>
    <property type="molecule type" value="Genomic_DNA"/>
</dbReference>
<dbReference type="HOGENOM" id="CLU_116644_0_1_6"/>
<comment type="catalytic activity">
    <reaction evidence="4">
        <text>[glutaredoxin]-dithiol + arsenate + glutathione + H(+) = glutathionyl-S-S-[glutaredoxin] + arsenite + H2O</text>
        <dbReference type="Rhea" id="RHEA:22016"/>
        <dbReference type="Rhea" id="RHEA-COMP:10729"/>
        <dbReference type="Rhea" id="RHEA-COMP:17668"/>
        <dbReference type="ChEBI" id="CHEBI:15377"/>
        <dbReference type="ChEBI" id="CHEBI:15378"/>
        <dbReference type="ChEBI" id="CHEBI:29242"/>
        <dbReference type="ChEBI" id="CHEBI:29950"/>
        <dbReference type="ChEBI" id="CHEBI:48597"/>
        <dbReference type="ChEBI" id="CHEBI:57925"/>
        <dbReference type="ChEBI" id="CHEBI:146199"/>
        <dbReference type="EC" id="1.20.4.1"/>
    </reaction>
</comment>
<dbReference type="InterPro" id="IPR036249">
    <property type="entry name" value="Thioredoxin-like_sf"/>
</dbReference>
<dbReference type="Proteomes" id="UP000032749">
    <property type="component" value="Chromosome"/>
</dbReference>
<keyword evidence="6" id="KW-1185">Reference proteome</keyword>
<dbReference type="InterPro" id="IPR006659">
    <property type="entry name" value="Arsenate_reductase"/>
</dbReference>
<dbReference type="AlphaFoldDB" id="R4YLH3"/>
<evidence type="ECO:0000313" key="6">
    <source>
        <dbReference type="Proteomes" id="UP000032749"/>
    </source>
</evidence>